<feature type="region of interest" description="Disordered" evidence="1">
    <location>
        <begin position="1417"/>
        <end position="1439"/>
    </location>
</feature>
<feature type="transmembrane region" description="Helical" evidence="2">
    <location>
        <begin position="1160"/>
        <end position="1180"/>
    </location>
</feature>
<feature type="region of interest" description="Disordered" evidence="1">
    <location>
        <begin position="1681"/>
        <end position="1704"/>
    </location>
</feature>
<reference evidence="4" key="2">
    <citation type="submission" date="2022-01" db="EMBL/GenBank/DDBJ databases">
        <authorList>
            <person name="Yamashiro T."/>
            <person name="Shiraishi A."/>
            <person name="Satake H."/>
            <person name="Nakayama K."/>
        </authorList>
    </citation>
    <scope>NUCLEOTIDE SEQUENCE</scope>
</reference>
<keyword evidence="4" id="KW-0695">RNA-directed DNA polymerase</keyword>
<keyword evidence="2" id="KW-1133">Transmembrane helix</keyword>
<dbReference type="PANTHER" id="PTHR46890">
    <property type="entry name" value="NON-LTR RETROLELEMENT REVERSE TRANSCRIPTASE-LIKE PROTEIN-RELATED"/>
    <property type="match status" value="1"/>
</dbReference>
<dbReference type="GO" id="GO:0003964">
    <property type="term" value="F:RNA-directed DNA polymerase activity"/>
    <property type="evidence" value="ECO:0007669"/>
    <property type="project" value="UniProtKB-KW"/>
</dbReference>
<sequence>MIKLMESLNYKISLANRSLHINAKAAALKLVKDFDVAMGWERRKAEVDLFILSKRPLIDDIKDVWTDDMMEYFLDRCEEVKNDEKNGHYTDDGVFDSMEEVGDDTSGSASFLSQNEVVNGMTNTSKQDELKLLISEEKVNMCAAIETQISKIFVNKVGDYVFDNWSWVSNSVNCNRGCRIMVGWDRNIMGANLISQSDQVMHFEVVLGDFNVTLNVKESSNSFGVIDKDMDIFRKVLSDPSLDDIISYGIFLASYDSSFAKFLPYMTSDHCPTIIVYPDIKSAKPKSFRFMNFLADKHDFLANVKNNWGVEVQGFKMFVLAKRLKIMKRYMRNLNRINGNVFDKVKALRVELKRVQVSLDKEPDNVHLREEEYVYCNAYKEAMCDEEKVLRQKMKIQWLKDGNQNSAYFHNMLKGRVHKSRIEVVFDSQGNKYEGDDIASKFVNHFQSFLGSEDKVFPIDDLDSLFVNKLDSQCADLMVRRVMDEEIKYAMFCIEDDKAAGPDGFSSKFFKAAWSIVGPDVCFAVKEFFYSCKLLGEFNANLISLVPKLATLLKITYYRPISCCNVVYKCISKVIVNRLKEGLSSIVDCNQSAFIPGRHISDKILLAQEFMNGYDCNGGAQSSMIKWIMVCLTTASFSICVNGEIHGFFKGKRDLRQGDPMSPYLFTIVIEVFNLMVKRQISLDDIFKYHWGCSRIKLTHLCFADDLLMLCHGDHISACILRRALDEFSMSSGLYPNMAKSVPLTAKKLSIADCRVLTEKFLPKEQGGLGLKSLKVMNHSLMVKHLWNIASKKDSLWVKWLNGYRIKGNCVWNMKVKKNFSWNLKQILSLRDSIRRNVGYKIGNRKGYFIWYDRWHSNRPLSRLISDHVVKSNGFDLNAKVADFIGEYGWNWPSGWIVSFKDVVDVPVPVLDQYSVDKALWFNKQNEEVCFSVKEAWKVLRSDAPKVLWLKTQDRISRWFNDDNMSIIQWLVFAAAVYFVWQERNFRLFRKIERTADRVFDIIMDTVRLRLMGLNIKRSCKVDKVAATWNLTIKDVGVQGVSSVKYNLEHNFGEVGWGGFGFQFWVGVIRECRVEKSNDPVLTHRLCRVRWFFLSLRDSQSFLYSVYALTWFPYFDPIGSGGIRVFSMCSDKILLSRLSLVDSGFIRISPREGCKPGLDVSLWIILGMVLLIMVLLGWGFLGIEVLGFYIIMQGLISLSFGQVSGSSTGFWKCTTIYIIDKGLRLGWFNYWSAGCLFSVSFFKSFRYGLNGILECLNVQVIKVICMLPEVYKGSAKFKVQKLFVVVYGMLACVSSMIGSFRFSIFEDLWLVAKCEQENISVSNHDPNLIPPPKKVESILKPKKTTRTMNPETGDTMKLRSMLASYMDEEGFEEGNLKSGGDGNGVCAFKDGVSKARSVSDLDEAELIFGSVCKDPKSTSGSVSNFEVEDQNSARRGLSNNGGLRQSVSFASAVAKSFGGFRNNKLKFMSTAMNDERREVAVMDPVLEEGIDKWSMTVVGNFMGFQMGYREIVGHLKRMWRLYQSEEWEPGLCMSKLDTSKLPLWVKIYDIPLEAWNVEGISRIASRIGVLIIMDKITTSIFEKPYGRASYARVLVEVDVAKGLVDSVEIWYKGLGKSMILNVEYVWRPSLCDHCKMFGHHVRICSKSQGNAVKNVNGDGTGMGSASVGNMGKEQDGWQYVDNKRGSRNVGNSYQRGSYNGYTRDGMGYRNRGGYNGRSQNSSVGIGVKESSTKYVPVKSKDNVVRSKKVAGEKEINGKSNDINMKESSPKKDISTQNRFDVLNEDIKDEDLDDWEDVRFQVLSTCNTGIPIADEVSSKWVIKLLESLHSRIAQLKDHCHENARRIALQLVKETDEATGVKSDKGLFDKYYDQTCRETNHKVKELKWDKRRFEVDLFMLSKRESSNEVKLAWTEEMIEYFAERCEEIINDEKNGHYTDDDAYNMEEVDDDSSGSANFISQNEAVNGIETSMAQMQGGLANHPLNFQ</sequence>
<dbReference type="InterPro" id="IPR052343">
    <property type="entry name" value="Retrotransposon-Effector_Assoc"/>
</dbReference>
<evidence type="ECO:0000256" key="2">
    <source>
        <dbReference type="SAM" id="Phobius"/>
    </source>
</evidence>
<dbReference type="SUPFAM" id="SSF56672">
    <property type="entry name" value="DNA/RNA polymerases"/>
    <property type="match status" value="1"/>
</dbReference>
<dbReference type="InterPro" id="IPR000477">
    <property type="entry name" value="RT_dom"/>
</dbReference>
<keyword evidence="4" id="KW-0808">Transferase</keyword>
<evidence type="ECO:0000313" key="4">
    <source>
        <dbReference type="EMBL" id="GJT46938.1"/>
    </source>
</evidence>
<keyword evidence="4" id="KW-0548">Nucleotidyltransferase</keyword>
<feature type="compositionally biased region" description="Polar residues" evidence="1">
    <location>
        <begin position="1688"/>
        <end position="1700"/>
    </location>
</feature>
<dbReference type="CDD" id="cd01650">
    <property type="entry name" value="RT_nLTR_like"/>
    <property type="match status" value="1"/>
</dbReference>
<organism evidence="4 5">
    <name type="scientific">Tanacetum coccineum</name>
    <dbReference type="NCBI Taxonomy" id="301880"/>
    <lineage>
        <taxon>Eukaryota</taxon>
        <taxon>Viridiplantae</taxon>
        <taxon>Streptophyta</taxon>
        <taxon>Embryophyta</taxon>
        <taxon>Tracheophyta</taxon>
        <taxon>Spermatophyta</taxon>
        <taxon>Magnoliopsida</taxon>
        <taxon>eudicotyledons</taxon>
        <taxon>Gunneridae</taxon>
        <taxon>Pentapetalae</taxon>
        <taxon>asterids</taxon>
        <taxon>campanulids</taxon>
        <taxon>Asterales</taxon>
        <taxon>Asteraceae</taxon>
        <taxon>Asteroideae</taxon>
        <taxon>Anthemideae</taxon>
        <taxon>Anthemidinae</taxon>
        <taxon>Tanacetum</taxon>
    </lineage>
</organism>
<keyword evidence="5" id="KW-1185">Reference proteome</keyword>
<name>A0ABQ5E7T1_9ASTR</name>
<comment type="caution">
    <text evidence="4">The sequence shown here is derived from an EMBL/GenBank/DDBJ whole genome shotgun (WGS) entry which is preliminary data.</text>
</comment>
<dbReference type="Pfam" id="PF00078">
    <property type="entry name" value="RVT_1"/>
    <property type="match status" value="1"/>
</dbReference>
<feature type="domain" description="Reverse transcriptase" evidence="3">
    <location>
        <begin position="556"/>
        <end position="742"/>
    </location>
</feature>
<gene>
    <name evidence="4" type="ORF">Tco_0955653</name>
</gene>
<protein>
    <submittedName>
        <fullName evidence="4">RNA-directed DNA polymerase, eukaryota, reverse transcriptase zinc-binding domain protein</fullName>
    </submittedName>
</protein>
<evidence type="ECO:0000313" key="5">
    <source>
        <dbReference type="Proteomes" id="UP001151760"/>
    </source>
</evidence>
<keyword evidence="2" id="KW-0812">Transmembrane</keyword>
<accession>A0ABQ5E7T1</accession>
<reference evidence="4" key="1">
    <citation type="journal article" date="2022" name="Int. J. Mol. Sci.">
        <title>Draft Genome of Tanacetum Coccineum: Genomic Comparison of Closely Related Tanacetum-Family Plants.</title>
        <authorList>
            <person name="Yamashiro T."/>
            <person name="Shiraishi A."/>
            <person name="Nakayama K."/>
            <person name="Satake H."/>
        </authorList>
    </citation>
    <scope>NUCLEOTIDE SEQUENCE</scope>
</reference>
<feature type="transmembrane region" description="Helical" evidence="2">
    <location>
        <begin position="1282"/>
        <end position="1304"/>
    </location>
</feature>
<evidence type="ECO:0000256" key="1">
    <source>
        <dbReference type="SAM" id="MobiDB-lite"/>
    </source>
</evidence>
<proteinExistence type="predicted"/>
<dbReference type="InterPro" id="IPR043502">
    <property type="entry name" value="DNA/RNA_pol_sf"/>
</dbReference>
<dbReference type="EMBL" id="BQNB010016026">
    <property type="protein sequence ID" value="GJT46938.1"/>
    <property type="molecule type" value="Genomic_DNA"/>
</dbReference>
<keyword evidence="2" id="KW-0472">Membrane</keyword>
<evidence type="ECO:0000259" key="3">
    <source>
        <dbReference type="Pfam" id="PF00078"/>
    </source>
</evidence>
<dbReference type="PANTHER" id="PTHR46890:SF48">
    <property type="entry name" value="RNA-DIRECTED DNA POLYMERASE"/>
    <property type="match status" value="1"/>
</dbReference>
<dbReference type="Proteomes" id="UP001151760">
    <property type="component" value="Unassembled WGS sequence"/>
</dbReference>